<gene>
    <name evidence="7" type="ORF">BN860_06524g</name>
</gene>
<evidence type="ECO:0000256" key="3">
    <source>
        <dbReference type="ARBA" id="ARBA00022692"/>
    </source>
</evidence>
<dbReference type="GO" id="GO:0006888">
    <property type="term" value="P:endoplasmic reticulum to Golgi vesicle-mediated transport"/>
    <property type="evidence" value="ECO:0007669"/>
    <property type="project" value="InterPro"/>
</dbReference>
<comment type="similarity">
    <text evidence="2">Belongs to the YIP1 family.</text>
</comment>
<dbReference type="PANTHER" id="PTHR21236:SF1">
    <property type="entry name" value="PROTEIN YIPF6"/>
    <property type="match status" value="1"/>
</dbReference>
<dbReference type="InterPro" id="IPR045231">
    <property type="entry name" value="Yip1/4-like"/>
</dbReference>
<evidence type="ECO:0000256" key="4">
    <source>
        <dbReference type="ARBA" id="ARBA00022989"/>
    </source>
</evidence>
<feature type="transmembrane region" description="Helical" evidence="6">
    <location>
        <begin position="137"/>
        <end position="161"/>
    </location>
</feature>
<dbReference type="Proteomes" id="UP000019375">
    <property type="component" value="Unassembled WGS sequence"/>
</dbReference>
<evidence type="ECO:0000256" key="5">
    <source>
        <dbReference type="ARBA" id="ARBA00023136"/>
    </source>
</evidence>
<evidence type="ECO:0000313" key="8">
    <source>
        <dbReference type="Proteomes" id="UP000019375"/>
    </source>
</evidence>
<dbReference type="GO" id="GO:0016020">
    <property type="term" value="C:membrane"/>
    <property type="evidence" value="ECO:0007669"/>
    <property type="project" value="UniProtKB-SubCell"/>
</dbReference>
<evidence type="ECO:0000256" key="1">
    <source>
        <dbReference type="ARBA" id="ARBA00004141"/>
    </source>
</evidence>
<keyword evidence="8" id="KW-1185">Reference proteome</keyword>
<dbReference type="GO" id="GO:0005802">
    <property type="term" value="C:trans-Golgi network"/>
    <property type="evidence" value="ECO:0007669"/>
    <property type="project" value="TreeGrafter"/>
</dbReference>
<name>A0A8J2XBS4_ZYGB2</name>
<evidence type="ECO:0000256" key="2">
    <source>
        <dbReference type="ARBA" id="ARBA00010596"/>
    </source>
</evidence>
<organism evidence="7 8">
    <name type="scientific">Zygosaccharomyces bailii (strain CLIB 213 / ATCC 58445 / CBS 680 / BCRC 21525 / NBRC 1098 / NCYC 1416 / NRRL Y-2227)</name>
    <dbReference type="NCBI Taxonomy" id="1333698"/>
    <lineage>
        <taxon>Eukaryota</taxon>
        <taxon>Fungi</taxon>
        <taxon>Dikarya</taxon>
        <taxon>Ascomycota</taxon>
        <taxon>Saccharomycotina</taxon>
        <taxon>Saccharomycetes</taxon>
        <taxon>Saccharomycetales</taxon>
        <taxon>Saccharomycetaceae</taxon>
        <taxon>Zygosaccharomyces</taxon>
    </lineage>
</organism>
<comment type="subcellular location">
    <subcellularLocation>
        <location evidence="1">Membrane</location>
        <topology evidence="1">Multi-pass membrane protein</topology>
    </subcellularLocation>
</comment>
<sequence>MDGDTVEADFVTEDFSPDAFPPSGSSMVPQRGTLDESILKTLKRDIRDINARLRQVVYPHFFKGLPADSQSQSQETNASIHCDMWAPLTFVILYAISVSPSHAKTLFSSLFVTQWFILLVMALHLRLTKPYDKTSLISYISVSGYCLFPQVVNAVISRLLLPLILKAAHSSPWCVRVLVLLRMLLLGICLLWSVASISAVTKSSNFIEIYPLALCFFGIGWLTVIL</sequence>
<protein>
    <submittedName>
        <fullName evidence="7">ZYBA0S06-06524g1_1</fullName>
    </submittedName>
</protein>
<feature type="transmembrane region" description="Helical" evidence="6">
    <location>
        <begin position="106"/>
        <end position="125"/>
    </location>
</feature>
<keyword evidence="5 6" id="KW-0472">Membrane</keyword>
<evidence type="ECO:0000256" key="6">
    <source>
        <dbReference type="SAM" id="Phobius"/>
    </source>
</evidence>
<reference evidence="8" key="1">
    <citation type="journal article" date="2013" name="Genome Announc.">
        <title>Genome sequence of the food spoilage yeast Zygosaccharomyces bailii CLIB 213(T).</title>
        <authorList>
            <person name="Galeote V."/>
            <person name="Bigey F."/>
            <person name="Devillers H."/>
            <person name="Neuveglise C."/>
            <person name="Dequin S."/>
        </authorList>
    </citation>
    <scope>NUCLEOTIDE SEQUENCE [LARGE SCALE GENOMIC DNA]</scope>
    <source>
        <strain evidence="8">CLIB 213 / ATCC 58445 / CBS 680 / CCRC 21525 / NBRC 1098 / NCYC 1416 / NRRL Y-2227</strain>
    </source>
</reference>
<proteinExistence type="inferred from homology"/>
<dbReference type="PANTHER" id="PTHR21236">
    <property type="entry name" value="GOLGI MEMBRANE PROTEIN YIP1"/>
    <property type="match status" value="1"/>
</dbReference>
<keyword evidence="3 6" id="KW-0812">Transmembrane</keyword>
<feature type="transmembrane region" description="Helical" evidence="6">
    <location>
        <begin position="207"/>
        <end position="225"/>
    </location>
</feature>
<accession>A0A8J2XBS4</accession>
<keyword evidence="4 6" id="KW-1133">Transmembrane helix</keyword>
<feature type="transmembrane region" description="Helical" evidence="6">
    <location>
        <begin position="173"/>
        <end position="195"/>
    </location>
</feature>
<dbReference type="AlphaFoldDB" id="A0A8J2XBS4"/>
<dbReference type="OrthoDB" id="411251at2759"/>
<evidence type="ECO:0000313" key="7">
    <source>
        <dbReference type="EMBL" id="CDF90352.1"/>
    </source>
</evidence>
<dbReference type="EMBL" id="HG316459">
    <property type="protein sequence ID" value="CDF90352.1"/>
    <property type="molecule type" value="Genomic_DNA"/>
</dbReference>